<comment type="caution">
    <text evidence="3">The sequence shown here is derived from an EMBL/GenBank/DDBJ whole genome shotgun (WGS) entry which is preliminary data.</text>
</comment>
<keyword evidence="5" id="KW-1185">Reference proteome</keyword>
<dbReference type="Proteomes" id="UP000494106">
    <property type="component" value="Unassembled WGS sequence"/>
</dbReference>
<organism evidence="3 5">
    <name type="scientific">Arctia plantaginis</name>
    <name type="common">Wood tiger moth</name>
    <name type="synonym">Phalaena plantaginis</name>
    <dbReference type="NCBI Taxonomy" id="874455"/>
    <lineage>
        <taxon>Eukaryota</taxon>
        <taxon>Metazoa</taxon>
        <taxon>Ecdysozoa</taxon>
        <taxon>Arthropoda</taxon>
        <taxon>Hexapoda</taxon>
        <taxon>Insecta</taxon>
        <taxon>Pterygota</taxon>
        <taxon>Neoptera</taxon>
        <taxon>Endopterygota</taxon>
        <taxon>Lepidoptera</taxon>
        <taxon>Glossata</taxon>
        <taxon>Ditrysia</taxon>
        <taxon>Noctuoidea</taxon>
        <taxon>Erebidae</taxon>
        <taxon>Arctiinae</taxon>
        <taxon>Arctia</taxon>
    </lineage>
</organism>
<proteinExistence type="predicted"/>
<dbReference type="Proteomes" id="UP000494256">
    <property type="component" value="Unassembled WGS sequence"/>
</dbReference>
<dbReference type="EMBL" id="CADEBD010000288">
    <property type="protein sequence ID" value="CAB3231099.1"/>
    <property type="molecule type" value="Genomic_DNA"/>
</dbReference>
<feature type="region of interest" description="Disordered" evidence="1">
    <location>
        <begin position="47"/>
        <end position="66"/>
    </location>
</feature>
<protein>
    <submittedName>
        <fullName evidence="3">Uncharacterized protein</fullName>
    </submittedName>
</protein>
<sequence length="66" mass="6949">MQEINRQLCDIESEAGIAHHLPAAPLSIAISAIAHVPCAGTARAATVTHAPLPPRHRTWSTQPPAP</sequence>
<evidence type="ECO:0000313" key="6">
    <source>
        <dbReference type="Proteomes" id="UP000494256"/>
    </source>
</evidence>
<dbReference type="EMBL" id="CADEBC010000540">
    <property type="protein sequence ID" value="CAB3249950.1"/>
    <property type="molecule type" value="Genomic_DNA"/>
</dbReference>
<evidence type="ECO:0000313" key="2">
    <source>
        <dbReference type="EMBL" id="CAB3231099.1"/>
    </source>
</evidence>
<evidence type="ECO:0000313" key="3">
    <source>
        <dbReference type="EMBL" id="CAB3249950.1"/>
    </source>
</evidence>
<dbReference type="EMBL" id="CADEBC010000772">
    <property type="protein sequence ID" value="CAB3260713.1"/>
    <property type="molecule type" value="Genomic_DNA"/>
</dbReference>
<dbReference type="AlphaFoldDB" id="A0A8S1ATC6"/>
<evidence type="ECO:0000313" key="4">
    <source>
        <dbReference type="EMBL" id="CAB3260713.1"/>
    </source>
</evidence>
<name>A0A8S1ATC6_ARCPL</name>
<evidence type="ECO:0000256" key="1">
    <source>
        <dbReference type="SAM" id="MobiDB-lite"/>
    </source>
</evidence>
<gene>
    <name evidence="3" type="ORF">APLA_LOCUS12419</name>
    <name evidence="4" type="ORF">APLA_LOCUS17491</name>
    <name evidence="2" type="ORF">APLA_LOCUS4948</name>
</gene>
<accession>A0A8S1ATC6</accession>
<reference evidence="5 6" key="1">
    <citation type="submission" date="2020-04" db="EMBL/GenBank/DDBJ databases">
        <authorList>
            <person name="Wallbank WR R."/>
            <person name="Pardo Diaz C."/>
            <person name="Kozak K."/>
            <person name="Martin S."/>
            <person name="Jiggins C."/>
            <person name="Moest M."/>
            <person name="Warren A I."/>
            <person name="Byers J.R.P. K."/>
            <person name="Montejo-Kovacevich G."/>
            <person name="Yen C E."/>
        </authorList>
    </citation>
    <scope>NUCLEOTIDE SEQUENCE [LARGE SCALE GENOMIC DNA]</scope>
</reference>
<evidence type="ECO:0000313" key="5">
    <source>
        <dbReference type="Proteomes" id="UP000494106"/>
    </source>
</evidence>